<reference evidence="2" key="1">
    <citation type="submission" date="2020-04" db="EMBL/GenBank/DDBJ databases">
        <authorList>
            <person name="Chiriac C."/>
            <person name="Salcher M."/>
            <person name="Ghai R."/>
            <person name="Kavagutti S V."/>
        </authorList>
    </citation>
    <scope>NUCLEOTIDE SEQUENCE</scope>
</reference>
<evidence type="ECO:0000313" key="2">
    <source>
        <dbReference type="EMBL" id="CAB4127603.1"/>
    </source>
</evidence>
<proteinExistence type="predicted"/>
<name>A0A6J5L309_9CAUD</name>
<keyword evidence="1" id="KW-0175">Coiled coil</keyword>
<organism evidence="2">
    <name type="scientific">uncultured Caudovirales phage</name>
    <dbReference type="NCBI Taxonomy" id="2100421"/>
    <lineage>
        <taxon>Viruses</taxon>
        <taxon>Duplodnaviria</taxon>
        <taxon>Heunggongvirae</taxon>
        <taxon>Uroviricota</taxon>
        <taxon>Caudoviricetes</taxon>
        <taxon>Peduoviridae</taxon>
        <taxon>Maltschvirus</taxon>
        <taxon>Maltschvirus maltsch</taxon>
    </lineage>
</organism>
<feature type="coiled-coil region" evidence="1">
    <location>
        <begin position="136"/>
        <end position="163"/>
    </location>
</feature>
<sequence>MKKTSTYARKRKLAKPSDGLEPMRLLNIARPYSPGEMIQEHVITKAAYIRLRDGSGTEEDFDRVSMILNVGLLRAEQIDQLLVETMIRGQQAADKMAMEHKVERDWLNGEVERLKTAAKYAEHIDATPANQRETMLHDLITERNELRQQLAAAQALIEAIRKQSPVAWKLETRNYGLGEEVWDTVEFRSDKWDEDCEPLFAAPVIAPDVLKDAQRYRWLREYLPSTDMSVDDDLVAALNPQEIDAAIDAAMGSAA</sequence>
<dbReference type="EMBL" id="LR796211">
    <property type="protein sequence ID" value="CAB4127603.1"/>
    <property type="molecule type" value="Genomic_DNA"/>
</dbReference>
<protein>
    <submittedName>
        <fullName evidence="2">Uncharacterized protein</fullName>
    </submittedName>
</protein>
<gene>
    <name evidence="2" type="ORF">UFOVP92_52</name>
</gene>
<evidence type="ECO:0000256" key="1">
    <source>
        <dbReference type="SAM" id="Coils"/>
    </source>
</evidence>
<accession>A0A6J5L309</accession>